<dbReference type="STRING" id="1041522.GCA_002105755_02140"/>
<dbReference type="InterPro" id="IPR039569">
    <property type="entry name" value="FAS1-like_DH_region"/>
</dbReference>
<organism evidence="2 3">
    <name type="scientific">Mycobacterium colombiense CECT 3035</name>
    <dbReference type="NCBI Taxonomy" id="1041522"/>
    <lineage>
        <taxon>Bacteria</taxon>
        <taxon>Bacillati</taxon>
        <taxon>Actinomycetota</taxon>
        <taxon>Actinomycetes</taxon>
        <taxon>Mycobacteriales</taxon>
        <taxon>Mycobacteriaceae</taxon>
        <taxon>Mycobacterium</taxon>
        <taxon>Mycobacterium avium complex (MAC)</taxon>
    </lineage>
</organism>
<dbReference type="InterPro" id="IPR029069">
    <property type="entry name" value="HotDog_dom_sf"/>
</dbReference>
<evidence type="ECO:0000259" key="1">
    <source>
        <dbReference type="Pfam" id="PF13452"/>
    </source>
</evidence>
<dbReference type="Proteomes" id="UP000006455">
    <property type="component" value="Unassembled WGS sequence"/>
</dbReference>
<sequence length="151" mass="16399">MSAAADNNSDELIGRTGEPFGFPVELGKVREFARAIASREPAFAQGAVTPPTFLMAAEHWQARANSPWGEHRPNLARLLHAEQEFVFHGAPPAAGANLRGQARIDKRYVKEGKRGGTMTFTELVTEYHDEGGGLVAEVRTTLVETSKAAKQ</sequence>
<dbReference type="SUPFAM" id="SSF54637">
    <property type="entry name" value="Thioesterase/thiol ester dehydrase-isomerase"/>
    <property type="match status" value="1"/>
</dbReference>
<dbReference type="RefSeq" id="WP_007769972.1">
    <property type="nucleotide sequence ID" value="NZ_AFVW02000002.1"/>
</dbReference>
<protein>
    <recommendedName>
        <fullName evidence="1">FAS1-like dehydratase domain-containing protein</fullName>
    </recommendedName>
</protein>
<feature type="domain" description="FAS1-like dehydratase" evidence="1">
    <location>
        <begin position="12"/>
        <end position="137"/>
    </location>
</feature>
<dbReference type="AlphaFoldDB" id="J5EJ13"/>
<dbReference type="Pfam" id="PF13452">
    <property type="entry name" value="FAS1_DH_region"/>
    <property type="match status" value="1"/>
</dbReference>
<proteinExistence type="predicted"/>
<evidence type="ECO:0000313" key="2">
    <source>
        <dbReference type="EMBL" id="EJO89459.1"/>
    </source>
</evidence>
<dbReference type="OrthoDB" id="5415111at2"/>
<dbReference type="Gene3D" id="3.10.129.10">
    <property type="entry name" value="Hotdog Thioesterase"/>
    <property type="match status" value="1"/>
</dbReference>
<dbReference type="EMBL" id="AFVW02000002">
    <property type="protein sequence ID" value="EJO89459.1"/>
    <property type="molecule type" value="Genomic_DNA"/>
</dbReference>
<comment type="caution">
    <text evidence="2">The sequence shown here is derived from an EMBL/GenBank/DDBJ whole genome shotgun (WGS) entry which is preliminary data.</text>
</comment>
<name>J5EJ13_9MYCO</name>
<reference evidence="2 3" key="1">
    <citation type="journal article" date="2011" name="J. Bacteriol.">
        <title>Genome sequence of the Mycobacterium colombiense type strain, CECT 3035.</title>
        <authorList>
            <person name="Gonzalez-Perez M."/>
            <person name="Murcia M.I."/>
            <person name="Landsman D."/>
            <person name="Jordan I.K."/>
            <person name="Marino-Ramirez L."/>
        </authorList>
    </citation>
    <scope>NUCLEOTIDE SEQUENCE [LARGE SCALE GENOMIC DNA]</scope>
    <source>
        <strain evidence="2 3">CECT 3035</strain>
    </source>
</reference>
<dbReference type="eggNOG" id="COG2030">
    <property type="taxonomic scope" value="Bacteria"/>
</dbReference>
<accession>J5EJ13</accession>
<dbReference type="GeneID" id="31526362"/>
<evidence type="ECO:0000313" key="3">
    <source>
        <dbReference type="Proteomes" id="UP000006455"/>
    </source>
</evidence>
<gene>
    <name evidence="2" type="ORF">MCOL_V204700</name>
</gene>